<protein>
    <submittedName>
        <fullName evidence="4">DUF4974 domain-containing protein</fullName>
    </submittedName>
</protein>
<evidence type="ECO:0000259" key="3">
    <source>
        <dbReference type="Pfam" id="PF16344"/>
    </source>
</evidence>
<dbReference type="PANTHER" id="PTHR30273:SF2">
    <property type="entry name" value="PROTEIN FECR"/>
    <property type="match status" value="1"/>
</dbReference>
<name>A0A4Q8QCJ3_9FLAO</name>
<dbReference type="Pfam" id="PF16344">
    <property type="entry name" value="FecR_C"/>
    <property type="match status" value="1"/>
</dbReference>
<dbReference type="EMBL" id="SGIU01000002">
    <property type="protein sequence ID" value="TAI48095.1"/>
    <property type="molecule type" value="Genomic_DNA"/>
</dbReference>
<keyword evidence="5" id="KW-1185">Reference proteome</keyword>
<gene>
    <name evidence="4" type="ORF">EW142_15725</name>
</gene>
<dbReference type="Gene3D" id="3.55.50.30">
    <property type="match status" value="1"/>
</dbReference>
<dbReference type="PANTHER" id="PTHR30273">
    <property type="entry name" value="PERIPLASMIC SIGNAL SENSOR AND SIGMA FACTOR ACTIVATOR FECR-RELATED"/>
    <property type="match status" value="1"/>
</dbReference>
<feature type="transmembrane region" description="Helical" evidence="1">
    <location>
        <begin position="76"/>
        <end position="95"/>
    </location>
</feature>
<reference evidence="4 5" key="1">
    <citation type="submission" date="2019-02" db="EMBL/GenBank/DDBJ databases">
        <title>Draft genome sequence of Muricauda sp. 176CP4-71.</title>
        <authorList>
            <person name="Park J.-S."/>
        </authorList>
    </citation>
    <scope>NUCLEOTIDE SEQUENCE [LARGE SCALE GENOMIC DNA]</scope>
    <source>
        <strain evidence="4 5">176CP4-71</strain>
    </source>
</reference>
<accession>A0A4Q8QCJ3</accession>
<feature type="domain" description="Protein FecR C-terminal" evidence="3">
    <location>
        <begin position="232"/>
        <end position="295"/>
    </location>
</feature>
<dbReference type="InterPro" id="IPR006860">
    <property type="entry name" value="FecR"/>
</dbReference>
<keyword evidence="1" id="KW-0472">Membrane</keyword>
<evidence type="ECO:0000256" key="1">
    <source>
        <dbReference type="SAM" id="Phobius"/>
    </source>
</evidence>
<evidence type="ECO:0000259" key="2">
    <source>
        <dbReference type="Pfam" id="PF04773"/>
    </source>
</evidence>
<feature type="domain" description="FecR protein" evidence="2">
    <location>
        <begin position="100"/>
        <end position="191"/>
    </location>
</feature>
<evidence type="ECO:0000313" key="5">
    <source>
        <dbReference type="Proteomes" id="UP000291981"/>
    </source>
</evidence>
<sequence length="302" mass="34519">MDQENLIQKWLLDELSKEESKAFDAMEDAPFYKSIINDAAQFKASHFSTVDDFETFKERVISPDPKVRKIQWIKPILRIASVAVLFFGLYYYFLFNPVTEVQTEVAQKTIIELPDASQVVLNALSEVSYDKNAWGTKREIKLEGEAFFDVAKGAKFDVVTSKGTISVLGTEFNVKQRGTFFEVACFEGTVRVVTNRHTEILQAGDNFKLFDGEMITGKNSFDEPQWTKNTSYFQRTPLKEVFAELERQYNVTITFENVDAEQLFTGGFVHSDLETALAAISEPLDLNYQILKPNTVRFSKRD</sequence>
<proteinExistence type="predicted"/>
<dbReference type="Gene3D" id="2.60.120.1440">
    <property type="match status" value="1"/>
</dbReference>
<dbReference type="AlphaFoldDB" id="A0A4Q8QCJ3"/>
<comment type="caution">
    <text evidence="4">The sequence shown here is derived from an EMBL/GenBank/DDBJ whole genome shotgun (WGS) entry which is preliminary data.</text>
</comment>
<dbReference type="GO" id="GO:0016989">
    <property type="term" value="F:sigma factor antagonist activity"/>
    <property type="evidence" value="ECO:0007669"/>
    <property type="project" value="TreeGrafter"/>
</dbReference>
<evidence type="ECO:0000313" key="4">
    <source>
        <dbReference type="EMBL" id="TAI48095.1"/>
    </source>
</evidence>
<dbReference type="InterPro" id="IPR012373">
    <property type="entry name" value="Ferrdict_sens_TM"/>
</dbReference>
<dbReference type="RefSeq" id="WP_130615506.1">
    <property type="nucleotide sequence ID" value="NZ_SGIU01000002.1"/>
</dbReference>
<dbReference type="OrthoDB" id="1097347at2"/>
<dbReference type="InterPro" id="IPR032508">
    <property type="entry name" value="FecR_C"/>
</dbReference>
<keyword evidence="1" id="KW-1133">Transmembrane helix</keyword>
<dbReference type="Pfam" id="PF04773">
    <property type="entry name" value="FecR"/>
    <property type="match status" value="1"/>
</dbReference>
<keyword evidence="1" id="KW-0812">Transmembrane</keyword>
<dbReference type="Proteomes" id="UP000291981">
    <property type="component" value="Unassembled WGS sequence"/>
</dbReference>
<organism evidence="4 5">
    <name type="scientific">Flagellimonas allohymeniacidonis</name>
    <dbReference type="NCBI Taxonomy" id="2517819"/>
    <lineage>
        <taxon>Bacteria</taxon>
        <taxon>Pseudomonadati</taxon>
        <taxon>Bacteroidota</taxon>
        <taxon>Flavobacteriia</taxon>
        <taxon>Flavobacteriales</taxon>
        <taxon>Flavobacteriaceae</taxon>
        <taxon>Flagellimonas</taxon>
    </lineage>
</organism>